<dbReference type="Gene3D" id="3.40.50.2300">
    <property type="match status" value="2"/>
</dbReference>
<feature type="domain" description="Leucine-binding protein" evidence="4">
    <location>
        <begin position="32"/>
        <end position="372"/>
    </location>
</feature>
<feature type="signal peptide" evidence="3">
    <location>
        <begin position="1"/>
        <end position="26"/>
    </location>
</feature>
<evidence type="ECO:0000313" key="6">
    <source>
        <dbReference type="Proteomes" id="UP001433638"/>
    </source>
</evidence>
<dbReference type="InterPro" id="IPR028082">
    <property type="entry name" value="Peripla_BP_I"/>
</dbReference>
<evidence type="ECO:0000256" key="3">
    <source>
        <dbReference type="SAM" id="SignalP"/>
    </source>
</evidence>
<evidence type="ECO:0000259" key="4">
    <source>
        <dbReference type="Pfam" id="PF13458"/>
    </source>
</evidence>
<protein>
    <submittedName>
        <fullName evidence="5">Branched-chain amino acid ABC transporter substrate-binding protein</fullName>
    </submittedName>
</protein>
<dbReference type="Pfam" id="PF13458">
    <property type="entry name" value="Peripla_BP_6"/>
    <property type="match status" value="1"/>
</dbReference>
<dbReference type="EMBL" id="JBEFLD010000001">
    <property type="protein sequence ID" value="MEQ6289005.1"/>
    <property type="molecule type" value="Genomic_DNA"/>
</dbReference>
<organism evidence="5 6">
    <name type="scientific">Vogesella oryzagri</name>
    <dbReference type="NCBI Taxonomy" id="3160864"/>
    <lineage>
        <taxon>Bacteria</taxon>
        <taxon>Pseudomonadati</taxon>
        <taxon>Pseudomonadota</taxon>
        <taxon>Betaproteobacteria</taxon>
        <taxon>Neisseriales</taxon>
        <taxon>Chromobacteriaceae</taxon>
        <taxon>Vogesella</taxon>
    </lineage>
</organism>
<dbReference type="PANTHER" id="PTHR47151">
    <property type="entry name" value="LEU/ILE/VAL-BINDING ABC TRANSPORTER SUBUNIT"/>
    <property type="match status" value="1"/>
</dbReference>
<keyword evidence="2 3" id="KW-0732">Signal</keyword>
<dbReference type="InterPro" id="IPR028081">
    <property type="entry name" value="Leu-bd"/>
</dbReference>
<sequence length="378" mass="40110">MSTSTKMLVSCIALAFGAMASGSALAAGDQVVKIGLTGPLTGPQAATGKDDENGARMALDYVNSQGLVIGGKKTKFELVSEDDSADPRTGMLVAQRFVDASVNAVLGPYNSGVAIPISKLLNDAGIVMATVASNPKVTQGGYPYVFRIGNTDSQSGSRMAVFAAKNIKAKKFAVIDDRTAYGQGLADEFEKSAKSSGVQIATREYTNDKATDFTAILTRIKGMKVDGIFYAGYHAQGGPLRKQMAQLGINGYLLGGDGICNEEMFKLGGKSVDEKVFCPQGGPVLDQSSAGKSFKAAYKQRFNTEPLTYAASMYDGMILLAKAMQKANSTDPKKYKPVLTAMKHQGVAGMYEFDDKHDLKNSPISVYTFKNGQLVALN</sequence>
<dbReference type="CDD" id="cd06342">
    <property type="entry name" value="PBP1_ABC_LIVBP-like"/>
    <property type="match status" value="1"/>
</dbReference>
<comment type="caution">
    <text evidence="5">The sequence shown here is derived from an EMBL/GenBank/DDBJ whole genome shotgun (WGS) entry which is preliminary data.</text>
</comment>
<dbReference type="Proteomes" id="UP001433638">
    <property type="component" value="Unassembled WGS sequence"/>
</dbReference>
<evidence type="ECO:0000256" key="2">
    <source>
        <dbReference type="ARBA" id="ARBA00022729"/>
    </source>
</evidence>
<accession>A0ABV1M091</accession>
<keyword evidence="6" id="KW-1185">Reference proteome</keyword>
<dbReference type="PANTHER" id="PTHR47151:SF2">
    <property type="entry name" value="AMINO ACID BINDING PROTEIN"/>
    <property type="match status" value="1"/>
</dbReference>
<feature type="chain" id="PRO_5045689015" evidence="3">
    <location>
        <begin position="27"/>
        <end position="378"/>
    </location>
</feature>
<evidence type="ECO:0000313" key="5">
    <source>
        <dbReference type="EMBL" id="MEQ6289005.1"/>
    </source>
</evidence>
<gene>
    <name evidence="5" type="ORF">ABNW52_00035</name>
</gene>
<proteinExistence type="inferred from homology"/>
<name>A0ABV1M091_9NEIS</name>
<dbReference type="SUPFAM" id="SSF53822">
    <property type="entry name" value="Periplasmic binding protein-like I"/>
    <property type="match status" value="1"/>
</dbReference>
<comment type="similarity">
    <text evidence="1">Belongs to the leucine-binding protein family.</text>
</comment>
<dbReference type="RefSeq" id="WP_349582282.1">
    <property type="nucleotide sequence ID" value="NZ_JBEFLD010000001.1"/>
</dbReference>
<evidence type="ECO:0000256" key="1">
    <source>
        <dbReference type="ARBA" id="ARBA00010062"/>
    </source>
</evidence>
<reference evidence="5" key="1">
    <citation type="submission" date="2024-06" db="EMBL/GenBank/DDBJ databases">
        <title>Genome sequence of Vogesella sp. MAHUQ-64.</title>
        <authorList>
            <person name="Huq M.A."/>
        </authorList>
    </citation>
    <scope>NUCLEOTIDE SEQUENCE</scope>
    <source>
        <strain evidence="5">MAHUQ-64</strain>
    </source>
</reference>